<keyword evidence="2" id="KW-1185">Reference proteome</keyword>
<protein>
    <submittedName>
        <fullName evidence="1">Uncharacterized protein</fullName>
    </submittedName>
</protein>
<proteinExistence type="predicted"/>
<gene>
    <name evidence="1" type="ORF">IP93_02011</name>
</gene>
<comment type="caution">
    <text evidence="1">The sequence shown here is derived from an EMBL/GenBank/DDBJ whole genome shotgun (WGS) entry which is preliminary data.</text>
</comment>
<evidence type="ECO:0000313" key="2">
    <source>
        <dbReference type="Proteomes" id="UP000316471"/>
    </source>
</evidence>
<accession>A0A562LP57</accession>
<organism evidence="1 2">
    <name type="scientific">Aerolutibacter ruishenii</name>
    <dbReference type="NCBI Taxonomy" id="686800"/>
    <lineage>
        <taxon>Bacteria</taxon>
        <taxon>Pseudomonadati</taxon>
        <taxon>Pseudomonadota</taxon>
        <taxon>Gammaproteobacteria</taxon>
        <taxon>Lysobacterales</taxon>
        <taxon>Lysobacteraceae</taxon>
        <taxon>Aerolutibacter</taxon>
    </lineage>
</organism>
<dbReference type="AlphaFoldDB" id="A0A562LP57"/>
<dbReference type="RefSeq" id="WP_144815180.1">
    <property type="nucleotide sequence ID" value="NZ_VLKP01000008.1"/>
</dbReference>
<name>A0A562LP57_9GAMM</name>
<reference evidence="1 2" key="1">
    <citation type="journal article" date="2015" name="Stand. Genomic Sci.">
        <title>Genomic Encyclopedia of Bacterial and Archaeal Type Strains, Phase III: the genomes of soil and plant-associated and newly described type strains.</title>
        <authorList>
            <person name="Whitman W.B."/>
            <person name="Woyke T."/>
            <person name="Klenk H.P."/>
            <person name="Zhou Y."/>
            <person name="Lilburn T.G."/>
            <person name="Beck B.J."/>
            <person name="De Vos P."/>
            <person name="Vandamme P."/>
            <person name="Eisen J.A."/>
            <person name="Garrity G."/>
            <person name="Hugenholtz P."/>
            <person name="Kyrpides N.C."/>
        </authorList>
    </citation>
    <scope>NUCLEOTIDE SEQUENCE [LARGE SCALE GENOMIC DNA]</scope>
    <source>
        <strain evidence="1 2">CGMCC 1.10136</strain>
    </source>
</reference>
<dbReference type="EMBL" id="VLKP01000008">
    <property type="protein sequence ID" value="TWI09395.1"/>
    <property type="molecule type" value="Genomic_DNA"/>
</dbReference>
<sequence length="135" mass="15314">MTRKRSERLFIYIEPTRKARIVTAALRSGLSLSEFMAQAIEKVIDKADGVRDQLAPFVEALEAMREDMRYDLRSHANQNTEENRVMRKQVREFIEQQAQVAQTFQTGLLERQAKAIQIAVAHAVQAVGERAGGGR</sequence>
<evidence type="ECO:0000313" key="1">
    <source>
        <dbReference type="EMBL" id="TWI09395.1"/>
    </source>
</evidence>
<dbReference type="Proteomes" id="UP000316471">
    <property type="component" value="Unassembled WGS sequence"/>
</dbReference>